<dbReference type="EMBL" id="BARV01001896">
    <property type="protein sequence ID" value="GAI01201.1"/>
    <property type="molecule type" value="Genomic_DNA"/>
</dbReference>
<feature type="non-terminal residue" evidence="1">
    <location>
        <position position="1"/>
    </location>
</feature>
<reference evidence="1" key="1">
    <citation type="journal article" date="2014" name="Front. Microbiol.">
        <title>High frequency of phylogenetically diverse reductive dehalogenase-homologous genes in deep subseafloor sedimentary metagenomes.</title>
        <authorList>
            <person name="Kawai M."/>
            <person name="Futagami T."/>
            <person name="Toyoda A."/>
            <person name="Takaki Y."/>
            <person name="Nishi S."/>
            <person name="Hori S."/>
            <person name="Arai W."/>
            <person name="Tsubouchi T."/>
            <person name="Morono Y."/>
            <person name="Uchiyama I."/>
            <person name="Ito T."/>
            <person name="Fujiyama A."/>
            <person name="Inagaki F."/>
            <person name="Takami H."/>
        </authorList>
    </citation>
    <scope>NUCLEOTIDE SEQUENCE</scope>
    <source>
        <strain evidence="1">Expedition CK06-06</strain>
    </source>
</reference>
<name>X1L5M9_9ZZZZ</name>
<evidence type="ECO:0000313" key="1">
    <source>
        <dbReference type="EMBL" id="GAI01201.1"/>
    </source>
</evidence>
<sequence length="31" mass="3757">DNLDRETQKKLWNGQYDAMKALGIVYKEWKD</sequence>
<comment type="caution">
    <text evidence="1">The sequence shown here is derived from an EMBL/GenBank/DDBJ whole genome shotgun (WGS) entry which is preliminary data.</text>
</comment>
<dbReference type="AlphaFoldDB" id="X1L5M9"/>
<organism evidence="1">
    <name type="scientific">marine sediment metagenome</name>
    <dbReference type="NCBI Taxonomy" id="412755"/>
    <lineage>
        <taxon>unclassified sequences</taxon>
        <taxon>metagenomes</taxon>
        <taxon>ecological metagenomes</taxon>
    </lineage>
</organism>
<gene>
    <name evidence="1" type="ORF">S06H3_05181</name>
</gene>
<accession>X1L5M9</accession>
<protein>
    <submittedName>
        <fullName evidence="1">Uncharacterized protein</fullName>
    </submittedName>
</protein>
<proteinExistence type="predicted"/>